<dbReference type="InterPro" id="IPR036162">
    <property type="entry name" value="Resolvase-like_N_sf"/>
</dbReference>
<evidence type="ECO:0000313" key="2">
    <source>
        <dbReference type="EMBL" id="SLN72290.1"/>
    </source>
</evidence>
<name>A0A1Y5TTN4_9RHOB</name>
<keyword evidence="3" id="KW-1185">Reference proteome</keyword>
<dbReference type="PROSITE" id="PS51736">
    <property type="entry name" value="RECOMBINASES_3"/>
    <property type="match status" value="1"/>
</dbReference>
<dbReference type="Proteomes" id="UP000193870">
    <property type="component" value="Unassembled WGS sequence"/>
</dbReference>
<evidence type="ECO:0000259" key="1">
    <source>
        <dbReference type="PROSITE" id="PS51736"/>
    </source>
</evidence>
<dbReference type="AlphaFoldDB" id="A0A1Y5TTN4"/>
<dbReference type="InterPro" id="IPR006119">
    <property type="entry name" value="Resolv_N"/>
</dbReference>
<proteinExistence type="predicted"/>
<evidence type="ECO:0000313" key="3">
    <source>
        <dbReference type="Proteomes" id="UP000193870"/>
    </source>
</evidence>
<accession>A0A1Y5TTN4</accession>
<gene>
    <name evidence="2" type="ORF">PAM7066_03725</name>
</gene>
<reference evidence="2 3" key="1">
    <citation type="submission" date="2017-03" db="EMBL/GenBank/DDBJ databases">
        <authorList>
            <person name="Afonso C.L."/>
            <person name="Miller P.J."/>
            <person name="Scott M.A."/>
            <person name="Spackman E."/>
            <person name="Goraichik I."/>
            <person name="Dimitrov K.M."/>
            <person name="Suarez D.L."/>
            <person name="Swayne D.E."/>
        </authorList>
    </citation>
    <scope>NUCLEOTIDE SEQUENCE [LARGE SCALE GENOMIC DNA]</scope>
    <source>
        <strain evidence="2 3">CECT 7066</strain>
    </source>
</reference>
<sequence>MTMPGSRRAAIYARYSSDMQSVTSIDDQVRLCRRLCTERGWSVVEVFSDQAIS</sequence>
<dbReference type="Pfam" id="PF00239">
    <property type="entry name" value="Resolvase"/>
    <property type="match status" value="1"/>
</dbReference>
<dbReference type="GO" id="GO:0000150">
    <property type="term" value="F:DNA strand exchange activity"/>
    <property type="evidence" value="ECO:0007669"/>
    <property type="project" value="InterPro"/>
</dbReference>
<feature type="domain" description="Resolvase/invertase-type recombinase catalytic" evidence="1">
    <location>
        <begin position="8"/>
        <end position="53"/>
    </location>
</feature>
<organism evidence="2 3">
    <name type="scientific">Palleronia marisminoris</name>
    <dbReference type="NCBI Taxonomy" id="315423"/>
    <lineage>
        <taxon>Bacteria</taxon>
        <taxon>Pseudomonadati</taxon>
        <taxon>Pseudomonadota</taxon>
        <taxon>Alphaproteobacteria</taxon>
        <taxon>Rhodobacterales</taxon>
        <taxon>Roseobacteraceae</taxon>
        <taxon>Palleronia</taxon>
    </lineage>
</organism>
<dbReference type="STRING" id="315423.SAMN04488020_1263"/>
<dbReference type="GO" id="GO:0003677">
    <property type="term" value="F:DNA binding"/>
    <property type="evidence" value="ECO:0007669"/>
    <property type="project" value="InterPro"/>
</dbReference>
<dbReference type="EMBL" id="FWFV01000025">
    <property type="protein sequence ID" value="SLN72290.1"/>
    <property type="molecule type" value="Genomic_DNA"/>
</dbReference>
<dbReference type="SUPFAM" id="SSF53041">
    <property type="entry name" value="Resolvase-like"/>
    <property type="match status" value="1"/>
</dbReference>
<protein>
    <recommendedName>
        <fullName evidence="1">Resolvase/invertase-type recombinase catalytic domain-containing protein</fullName>
    </recommendedName>
</protein>
<dbReference type="Gene3D" id="3.40.50.1390">
    <property type="entry name" value="Resolvase, N-terminal catalytic domain"/>
    <property type="match status" value="1"/>
</dbReference>